<feature type="signal peptide" evidence="3">
    <location>
        <begin position="1"/>
        <end position="18"/>
    </location>
</feature>
<gene>
    <name evidence="4" type="ORF">EVOR1521_LOCUS18134</name>
</gene>
<evidence type="ECO:0000256" key="1">
    <source>
        <dbReference type="SAM" id="MobiDB-lite"/>
    </source>
</evidence>
<keyword evidence="5" id="KW-1185">Reference proteome</keyword>
<feature type="region of interest" description="Disordered" evidence="1">
    <location>
        <begin position="141"/>
        <end position="192"/>
    </location>
</feature>
<dbReference type="AlphaFoldDB" id="A0AA36N035"/>
<evidence type="ECO:0000313" key="5">
    <source>
        <dbReference type="Proteomes" id="UP001178507"/>
    </source>
</evidence>
<feature type="transmembrane region" description="Helical" evidence="2">
    <location>
        <begin position="109"/>
        <end position="127"/>
    </location>
</feature>
<dbReference type="Proteomes" id="UP001178507">
    <property type="component" value="Unassembled WGS sequence"/>
</dbReference>
<dbReference type="EMBL" id="CAUJNA010002513">
    <property type="protein sequence ID" value="CAJ1393215.1"/>
    <property type="molecule type" value="Genomic_DNA"/>
</dbReference>
<name>A0AA36N035_9DINO</name>
<organism evidence="4 5">
    <name type="scientific">Effrenium voratum</name>
    <dbReference type="NCBI Taxonomy" id="2562239"/>
    <lineage>
        <taxon>Eukaryota</taxon>
        <taxon>Sar</taxon>
        <taxon>Alveolata</taxon>
        <taxon>Dinophyceae</taxon>
        <taxon>Suessiales</taxon>
        <taxon>Symbiodiniaceae</taxon>
        <taxon>Effrenium</taxon>
    </lineage>
</organism>
<keyword evidence="2" id="KW-1133">Transmembrane helix</keyword>
<keyword evidence="2" id="KW-0472">Membrane</keyword>
<keyword evidence="2" id="KW-0812">Transmembrane</keyword>
<evidence type="ECO:0000256" key="2">
    <source>
        <dbReference type="SAM" id="Phobius"/>
    </source>
</evidence>
<accession>A0AA36N035</accession>
<evidence type="ECO:0000256" key="3">
    <source>
        <dbReference type="SAM" id="SignalP"/>
    </source>
</evidence>
<keyword evidence="3" id="KW-0732">Signal</keyword>
<comment type="caution">
    <text evidence="4">The sequence shown here is derived from an EMBL/GenBank/DDBJ whole genome shotgun (WGS) entry which is preliminary data.</text>
</comment>
<proteinExistence type="predicted"/>
<feature type="compositionally biased region" description="Basic and acidic residues" evidence="1">
    <location>
        <begin position="144"/>
        <end position="158"/>
    </location>
</feature>
<feature type="chain" id="PRO_5041325631" evidence="3">
    <location>
        <begin position="19"/>
        <end position="192"/>
    </location>
</feature>
<sequence length="192" mass="20177">MVPRCYLLAWLMAASVLGRHDDAPGLPAYDPADVDATQVATQAALGARSVVLFQLATASVKAVPTNSTQMKRINGTSVSGPAFPHKASLLGLATELSGKLATALGVTDIVSLCVLGLVVLLALYFVWGGNWNSLQEDPYGELRSTGERAGREAKDKLADWQAQRAATSPGGQDPFATQPAEGGFRRSMNSCC</sequence>
<evidence type="ECO:0000313" key="4">
    <source>
        <dbReference type="EMBL" id="CAJ1393215.1"/>
    </source>
</evidence>
<protein>
    <submittedName>
        <fullName evidence="4">Uncharacterized protein</fullName>
    </submittedName>
</protein>
<reference evidence="4" key="1">
    <citation type="submission" date="2023-08" db="EMBL/GenBank/DDBJ databases">
        <authorList>
            <person name="Chen Y."/>
            <person name="Shah S."/>
            <person name="Dougan E. K."/>
            <person name="Thang M."/>
            <person name="Chan C."/>
        </authorList>
    </citation>
    <scope>NUCLEOTIDE SEQUENCE</scope>
</reference>